<proteinExistence type="predicted"/>
<feature type="transmembrane region" description="Helical" evidence="1">
    <location>
        <begin position="154"/>
        <end position="174"/>
    </location>
</feature>
<reference evidence="2 3" key="1">
    <citation type="submission" date="2023-07" db="EMBL/GenBank/DDBJ databases">
        <title>Genomic Encyclopedia of Type Strains, Phase IV (KMG-IV): sequencing the most valuable type-strain genomes for metagenomic binning, comparative biology and taxonomic classification.</title>
        <authorList>
            <person name="Goeker M."/>
        </authorList>
    </citation>
    <scope>NUCLEOTIDE SEQUENCE [LARGE SCALE GENOMIC DNA]</scope>
    <source>
        <strain evidence="2 3">DSM 27848</strain>
    </source>
</reference>
<gene>
    <name evidence="2" type="ORF">J2S14_000235</name>
</gene>
<evidence type="ECO:0000256" key="1">
    <source>
        <dbReference type="SAM" id="Phobius"/>
    </source>
</evidence>
<dbReference type="RefSeq" id="WP_244679691.1">
    <property type="nucleotide sequence ID" value="NZ_JALIRM010000001.1"/>
</dbReference>
<organism evidence="2 3">
    <name type="scientific">Lederbergia wuyishanensis</name>
    <dbReference type="NCBI Taxonomy" id="1347903"/>
    <lineage>
        <taxon>Bacteria</taxon>
        <taxon>Bacillati</taxon>
        <taxon>Bacillota</taxon>
        <taxon>Bacilli</taxon>
        <taxon>Bacillales</taxon>
        <taxon>Bacillaceae</taxon>
        <taxon>Lederbergia</taxon>
    </lineage>
</organism>
<accession>A0ABU0CZ69</accession>
<keyword evidence="1" id="KW-1133">Transmembrane helix</keyword>
<feature type="transmembrane region" description="Helical" evidence="1">
    <location>
        <begin position="74"/>
        <end position="107"/>
    </location>
</feature>
<feature type="transmembrane region" description="Helical" evidence="1">
    <location>
        <begin position="20"/>
        <end position="39"/>
    </location>
</feature>
<dbReference type="Proteomes" id="UP001232343">
    <property type="component" value="Unassembled WGS sequence"/>
</dbReference>
<feature type="transmembrane region" description="Helical" evidence="1">
    <location>
        <begin position="273"/>
        <end position="294"/>
    </location>
</feature>
<keyword evidence="1" id="KW-0472">Membrane</keyword>
<keyword evidence="3" id="KW-1185">Reference proteome</keyword>
<dbReference type="EMBL" id="JAUSUO010000001">
    <property type="protein sequence ID" value="MDQ0341442.1"/>
    <property type="molecule type" value="Genomic_DNA"/>
</dbReference>
<evidence type="ECO:0000313" key="3">
    <source>
        <dbReference type="Proteomes" id="UP001232343"/>
    </source>
</evidence>
<name>A0ABU0CZ69_9BACI</name>
<feature type="transmembrane region" description="Helical" evidence="1">
    <location>
        <begin position="128"/>
        <end position="148"/>
    </location>
</feature>
<feature type="transmembrane region" description="Helical" evidence="1">
    <location>
        <begin position="186"/>
        <end position="209"/>
    </location>
</feature>
<feature type="transmembrane region" description="Helical" evidence="1">
    <location>
        <begin position="46"/>
        <end position="68"/>
    </location>
</feature>
<evidence type="ECO:0008006" key="4">
    <source>
        <dbReference type="Google" id="ProtNLM"/>
    </source>
</evidence>
<sequence>METKEFSSMMNLGHSQWGIIRSFLLKAVFVSLIVSPVHLKESIFITVAWPFLLLVIIGCAIVMSFQFINAKGFMFNFLLFTVPTILLLSIFFRLPFWLFLFSVFFLFFVLKKEMENYSYDFIDGGESLLVLTVVISIVIWFIAAIFSLPFLYPVLLLVLLQFIVFSFGTFIKRYRESGAGNNKKSLFFKFSSGVIGILAIGFSTAYLLATYLRKLFDQLLSLFANTLTFISERVFPTKPILNQELEQKQLILPGGETGVLDVENVLNLQSSKVLNVIVMFIIFIIVCLVALYVYKNVKNYKRQSIDSYSPSNGFFSYISPFIERKGINPRYSDVDNEIRKAIRSLEKYANKRDLGRYSNESLREWISRIGVSMSKESVTIYESVRYGSVQATTMEINLFLKDMNTVKGKLGEISKKMKE</sequence>
<evidence type="ECO:0000313" key="2">
    <source>
        <dbReference type="EMBL" id="MDQ0341442.1"/>
    </source>
</evidence>
<protein>
    <recommendedName>
        <fullName evidence="4">DUF4129 domain-containing protein</fullName>
    </recommendedName>
</protein>
<keyword evidence="1" id="KW-0812">Transmembrane</keyword>
<comment type="caution">
    <text evidence="2">The sequence shown here is derived from an EMBL/GenBank/DDBJ whole genome shotgun (WGS) entry which is preliminary data.</text>
</comment>